<keyword evidence="2" id="KW-0853">WD repeat</keyword>
<name>A0A395I4L3_ASPHC</name>
<dbReference type="FunFam" id="3.40.50.300:FF:001638">
    <property type="entry name" value="NACHT and WD40 domain protein"/>
    <property type="match status" value="1"/>
</dbReference>
<dbReference type="Pfam" id="PF07676">
    <property type="entry name" value="PD40"/>
    <property type="match status" value="1"/>
</dbReference>
<dbReference type="GeneID" id="37195307"/>
<evidence type="ECO:0000256" key="4">
    <source>
        <dbReference type="ARBA" id="ARBA00038415"/>
    </source>
</evidence>
<dbReference type="InterPro" id="IPR015943">
    <property type="entry name" value="WD40/YVTN_repeat-like_dom_sf"/>
</dbReference>
<comment type="subcellular location">
    <subcellularLocation>
        <location evidence="1">Mitochondrion outer membrane</location>
        <topology evidence="1">Peripheral membrane protein</topology>
        <orientation evidence="1">Cytoplasmic side</orientation>
    </subcellularLocation>
</comment>
<dbReference type="SUPFAM" id="SSF50978">
    <property type="entry name" value="WD40 repeat-like"/>
    <property type="match status" value="1"/>
</dbReference>
<keyword evidence="9" id="KW-1185">Reference proteome</keyword>
<gene>
    <name evidence="8" type="ORF">BO97DRAFT_275191</name>
</gene>
<dbReference type="PROSITE" id="PS00678">
    <property type="entry name" value="WD_REPEATS_1"/>
    <property type="match status" value="1"/>
</dbReference>
<dbReference type="InterPro" id="IPR011659">
    <property type="entry name" value="WD40"/>
</dbReference>
<feature type="domain" description="Nephrocystin 3-like N-terminal" evidence="7">
    <location>
        <begin position="64"/>
        <end position="228"/>
    </location>
</feature>
<dbReference type="OrthoDB" id="674604at2759"/>
<dbReference type="Gene3D" id="2.130.10.10">
    <property type="entry name" value="YVTN repeat-like/Quinoprotein amine dehydrogenase"/>
    <property type="match status" value="4"/>
</dbReference>
<keyword evidence="3" id="KW-0677">Repeat</keyword>
<dbReference type="InterPro" id="IPR019775">
    <property type="entry name" value="WD40_repeat_CS"/>
</dbReference>
<evidence type="ECO:0000256" key="6">
    <source>
        <dbReference type="ARBA" id="ARBA00043913"/>
    </source>
</evidence>
<dbReference type="STRING" id="1450537.A0A395I4L3"/>
<evidence type="ECO:0000313" key="9">
    <source>
        <dbReference type="Proteomes" id="UP000248961"/>
    </source>
</evidence>
<dbReference type="Pfam" id="PF00400">
    <property type="entry name" value="WD40"/>
    <property type="match status" value="2"/>
</dbReference>
<comment type="function">
    <text evidence="6">Involved in mitochondrial fission. Acts as an adapter protein required to form mitochondrial fission complexes. Formation of these complexes is required to promote constriction and fission of the mitochondrial compartment at a late step in mitochondrial division.</text>
</comment>
<dbReference type="GO" id="GO:1990234">
    <property type="term" value="C:transferase complex"/>
    <property type="evidence" value="ECO:0007669"/>
    <property type="project" value="UniProtKB-ARBA"/>
</dbReference>
<dbReference type="Gene3D" id="3.40.50.300">
    <property type="entry name" value="P-loop containing nucleotide triphosphate hydrolases"/>
    <property type="match status" value="1"/>
</dbReference>
<evidence type="ECO:0000256" key="2">
    <source>
        <dbReference type="ARBA" id="ARBA00022574"/>
    </source>
</evidence>
<dbReference type="GO" id="GO:0005741">
    <property type="term" value="C:mitochondrial outer membrane"/>
    <property type="evidence" value="ECO:0007669"/>
    <property type="project" value="UniProtKB-SubCell"/>
</dbReference>
<accession>A0A395I4L3</accession>
<dbReference type="Proteomes" id="UP000248961">
    <property type="component" value="Unassembled WGS sequence"/>
</dbReference>
<proteinExistence type="inferred from homology"/>
<protein>
    <recommendedName>
        <fullName evidence="5">Mitochondrial division protein 1</fullName>
    </recommendedName>
</protein>
<dbReference type="AlphaFoldDB" id="A0A395I4L3"/>
<dbReference type="InterPro" id="IPR001680">
    <property type="entry name" value="WD40_rpt"/>
</dbReference>
<dbReference type="InterPro" id="IPR056884">
    <property type="entry name" value="NPHP3-like_N"/>
</dbReference>
<dbReference type="PANTHER" id="PTHR22847">
    <property type="entry name" value="WD40 REPEAT PROTEIN"/>
    <property type="match status" value="1"/>
</dbReference>
<dbReference type="VEuPathDB" id="FungiDB:BO97DRAFT_275191"/>
<dbReference type="RefSeq" id="XP_025553833.1">
    <property type="nucleotide sequence ID" value="XM_025691018.1"/>
</dbReference>
<dbReference type="InterPro" id="IPR036322">
    <property type="entry name" value="WD40_repeat_dom_sf"/>
</dbReference>
<dbReference type="CDD" id="cd00200">
    <property type="entry name" value="WD40"/>
    <property type="match status" value="1"/>
</dbReference>
<dbReference type="PANTHER" id="PTHR22847:SF637">
    <property type="entry name" value="WD REPEAT DOMAIN 5B"/>
    <property type="match status" value="1"/>
</dbReference>
<evidence type="ECO:0000313" key="8">
    <source>
        <dbReference type="EMBL" id="RAL14679.1"/>
    </source>
</evidence>
<reference evidence="8 9" key="1">
    <citation type="submission" date="2018-02" db="EMBL/GenBank/DDBJ databases">
        <title>The genomes of Aspergillus section Nigri reveals drivers in fungal speciation.</title>
        <authorList>
            <consortium name="DOE Joint Genome Institute"/>
            <person name="Vesth T.C."/>
            <person name="Nybo J."/>
            <person name="Theobald S."/>
            <person name="Brandl J."/>
            <person name="Frisvad J.C."/>
            <person name="Nielsen K.F."/>
            <person name="Lyhne E.K."/>
            <person name="Kogle M.E."/>
            <person name="Kuo A."/>
            <person name="Riley R."/>
            <person name="Clum A."/>
            <person name="Nolan M."/>
            <person name="Lipzen A."/>
            <person name="Salamov A."/>
            <person name="Henrissat B."/>
            <person name="Wiebenga A."/>
            <person name="De vries R.P."/>
            <person name="Grigoriev I.V."/>
            <person name="Mortensen U.H."/>
            <person name="Andersen M.R."/>
            <person name="Baker S.E."/>
        </authorList>
    </citation>
    <scope>NUCLEOTIDE SEQUENCE [LARGE SCALE GENOMIC DNA]</scope>
    <source>
        <strain evidence="8 9">CBS 101889</strain>
    </source>
</reference>
<evidence type="ECO:0000259" key="7">
    <source>
        <dbReference type="Pfam" id="PF24883"/>
    </source>
</evidence>
<dbReference type="SMART" id="SM00320">
    <property type="entry name" value="WD40"/>
    <property type="match status" value="12"/>
</dbReference>
<dbReference type="InterPro" id="IPR027417">
    <property type="entry name" value="P-loop_NTPase"/>
</dbReference>
<evidence type="ECO:0000256" key="5">
    <source>
        <dbReference type="ARBA" id="ARBA00039789"/>
    </source>
</evidence>
<evidence type="ECO:0000256" key="3">
    <source>
        <dbReference type="ARBA" id="ARBA00022737"/>
    </source>
</evidence>
<organism evidence="8 9">
    <name type="scientific">Aspergillus homomorphus (strain CBS 101889)</name>
    <dbReference type="NCBI Taxonomy" id="1450537"/>
    <lineage>
        <taxon>Eukaryota</taxon>
        <taxon>Fungi</taxon>
        <taxon>Dikarya</taxon>
        <taxon>Ascomycota</taxon>
        <taxon>Pezizomycotina</taxon>
        <taxon>Eurotiomycetes</taxon>
        <taxon>Eurotiomycetidae</taxon>
        <taxon>Eurotiales</taxon>
        <taxon>Aspergillaceae</taxon>
        <taxon>Aspergillus</taxon>
        <taxon>Aspergillus subgen. Circumdati</taxon>
    </lineage>
</organism>
<evidence type="ECO:0000256" key="1">
    <source>
        <dbReference type="ARBA" id="ARBA00004570"/>
    </source>
</evidence>
<dbReference type="Pfam" id="PF24883">
    <property type="entry name" value="NPHP3_N"/>
    <property type="match status" value="1"/>
</dbReference>
<comment type="similarity">
    <text evidence="4">Belongs to the WD repeat MDV1/CAF4 family.</text>
</comment>
<sequence>MTANTANTTIQGTNHGMQIGQNLGNIEAHFQSAEDHCIRDLLTTDPQDDRKRIIQEKGGLLQDSFRWVLECEEFQQWQTNADSHLLWIKGDPGKGKTMLICGILDRLPDREGVNVAFFFCQAADPRLNTATAVLRGLVFMLVNRQPSLRPHLQRRYEQAGKQLFEGTNAWTALSGIFSAMLSDPSLHETFIAIDALDECTVDLPLLLGLIVDQQCSPRREVKWLLSSRNWKIIEEFLDPVVENSKLSLETHERAIASAVAVYIRHEVGKLSKQKRYSENLHNEVFYHLTSEQPSTFLWVSLVCRALAKSSVLNTRKLLLTFPSGLTPLYQRMLKDVLGCEDATLCKSILGVALTVFRPINVDELEGVLELPEFLIQNPQYLLDAISLCGSFLILHEQTITFVHQSAKEFLIETSKDIILADGIPNQHYAIFTHSLKTMSLVLRRDIYHVHDPDTHINSITRPDSDPLASIRYVCLYWVSHLELGIQDHPREFGSLVEVFLHKYYLQWIEAVSLLRRISEGIRAMVKLEMVVQAPCDLGHLREQIYDAVRFIQTHRAAIERFPLQIYFSALLFSPRKSITKRFYQNEMPSWVLDEPVLEDNWSLCTHRLEGHSDTVIRVAWSPKGDRLASGSNDGTVRIWDADTGGSIMVLNGHVGNVTSLEWSPIHEQRLLSCGLERNKTGPWRRWLRLWDLTSGKCIHRIDGDMCIWSKDGFKVAIVVEEKLIRLWDVAAGTILTLGGHDAKIKALASSYFDQLASQAFFGHVIKIWDLRTGTLTATLEHLWVDEFVWSPDGTQLASVSNRGPSTVKLWNPKTSQCIKEFGAEVLSGPPVRGPIAWSQHTNRLVVASSDMMRIFDPIDGQCVLSMPTETTGRYYGPWCSADGTRVAALITSGKEIRIWDLATGEVVSIFGHTGAANALSWFPDGRHIALATDNKVIEFWRTSGFERKAADLDASWPGIDYLAWSHDGMWLLTQQSGNVKVWNSLTKHRTTVAPEKRVYGVSWSPTRPHLGAILNEDRVIIWDPATAEILEEPESLPGLARLISWSRDGNRLAILFRDNSSIAVWEPGSPLTLLDGHNNLPGSVAWSSQCHRLVSFSNEEGSSMIRIWSKTGGSLRCTATIEGPFGDWESISWSRAENTILLWSSDCYAAIMWSSVFGNGTIAGNFELHNMPIIKSELRMYLDPETFMHYLENSSSPDLARINPDHLPPLYKRHAYSISEDKSWINYQNKGLLFLPADYRPNDTPLCIKETASSINLAFGCRSGRVLFFRLSKGNPML</sequence>
<dbReference type="SUPFAM" id="SSF82171">
    <property type="entry name" value="DPP6 N-terminal domain-like"/>
    <property type="match status" value="1"/>
</dbReference>
<dbReference type="EMBL" id="KZ824274">
    <property type="protein sequence ID" value="RAL14679.1"/>
    <property type="molecule type" value="Genomic_DNA"/>
</dbReference>